<feature type="domain" description="Cupin type-2" evidence="1">
    <location>
        <begin position="40"/>
        <end position="93"/>
    </location>
</feature>
<dbReference type="EMBL" id="JTHP01000084">
    <property type="protein sequence ID" value="KJD42807.1"/>
    <property type="molecule type" value="Genomic_DNA"/>
</dbReference>
<organism evidence="2 3">
    <name type="scientific">Paenibacillus terrae</name>
    <dbReference type="NCBI Taxonomy" id="159743"/>
    <lineage>
        <taxon>Bacteria</taxon>
        <taxon>Bacillati</taxon>
        <taxon>Bacillota</taxon>
        <taxon>Bacilli</taxon>
        <taxon>Bacillales</taxon>
        <taxon>Paenibacillaceae</taxon>
        <taxon>Paenibacillus</taxon>
    </lineage>
</organism>
<dbReference type="PIRSF" id="PIRSF029883">
    <property type="entry name" value="KdgF"/>
    <property type="match status" value="1"/>
</dbReference>
<dbReference type="PANTHER" id="PTHR40112:SF1">
    <property type="entry name" value="H2HPP ISOMERASE"/>
    <property type="match status" value="1"/>
</dbReference>
<reference evidence="2 3" key="1">
    <citation type="submission" date="2014-11" db="EMBL/GenBank/DDBJ databases">
        <title>Draft Genome Sequences of Paenibacillus polymyxa NRRL B-30509 and Paenibacillus terrae NRRL B-30644, Strains from a Poultry Environment that Produce Tridecaptin A and Paenicidins.</title>
        <authorList>
            <person name="van Belkum M.J."/>
            <person name="Lohans C.T."/>
            <person name="Vederas J.C."/>
        </authorList>
    </citation>
    <scope>NUCLEOTIDE SEQUENCE [LARGE SCALE GENOMIC DNA]</scope>
    <source>
        <strain evidence="2 3">NRRL B-30644</strain>
    </source>
</reference>
<dbReference type="RefSeq" id="WP_044648862.1">
    <property type="nucleotide sequence ID" value="NZ_JTHP01000084.1"/>
</dbReference>
<dbReference type="InterPro" id="IPR014710">
    <property type="entry name" value="RmlC-like_jellyroll"/>
</dbReference>
<sequence>MFFNDQYIQLDTVDSNTTRKVLAHSDQLMYVKVMFAKAQTGEIPLHKHIHEQVTYVLKGSFKFMIDNGETKDVQTVREGDSIHFPSDTLHGCIPLEDDGILLDAFTPARADFL</sequence>
<evidence type="ECO:0000259" key="1">
    <source>
        <dbReference type="Pfam" id="PF07883"/>
    </source>
</evidence>
<comment type="caution">
    <text evidence="2">The sequence shown here is derived from an EMBL/GenBank/DDBJ whole genome shotgun (WGS) entry which is preliminary data.</text>
</comment>
<evidence type="ECO:0000313" key="3">
    <source>
        <dbReference type="Proteomes" id="UP000032534"/>
    </source>
</evidence>
<dbReference type="Pfam" id="PF07883">
    <property type="entry name" value="Cupin_2"/>
    <property type="match status" value="1"/>
</dbReference>
<keyword evidence="3" id="KW-1185">Reference proteome</keyword>
<gene>
    <name evidence="2" type="ORF">QD47_26145</name>
</gene>
<evidence type="ECO:0000313" key="2">
    <source>
        <dbReference type="EMBL" id="KJD42807.1"/>
    </source>
</evidence>
<dbReference type="PATRIC" id="fig|159743.3.peg.5799"/>
<dbReference type="CDD" id="cd02238">
    <property type="entry name" value="cupin_KdgF"/>
    <property type="match status" value="1"/>
</dbReference>
<proteinExistence type="predicted"/>
<dbReference type="Proteomes" id="UP000032534">
    <property type="component" value="Unassembled WGS sequence"/>
</dbReference>
<dbReference type="InterPro" id="IPR025499">
    <property type="entry name" value="KdgF"/>
</dbReference>
<name>A0A0D7WYI5_9BACL</name>
<dbReference type="AlphaFoldDB" id="A0A0D7WYI5"/>
<dbReference type="InterPro" id="IPR011051">
    <property type="entry name" value="RmlC_Cupin_sf"/>
</dbReference>
<dbReference type="PANTHER" id="PTHR40112">
    <property type="entry name" value="H2HPP ISOMERASE"/>
    <property type="match status" value="1"/>
</dbReference>
<protein>
    <submittedName>
        <fullName evidence="2">Cupin</fullName>
    </submittedName>
</protein>
<dbReference type="OrthoDB" id="9811153at2"/>
<accession>A0A0D7WYI5</accession>
<dbReference type="InterPro" id="IPR052535">
    <property type="entry name" value="Bacilysin_H2HPP_isomerase"/>
</dbReference>
<dbReference type="Gene3D" id="2.60.120.10">
    <property type="entry name" value="Jelly Rolls"/>
    <property type="match status" value="1"/>
</dbReference>
<dbReference type="SUPFAM" id="SSF51182">
    <property type="entry name" value="RmlC-like cupins"/>
    <property type="match status" value="1"/>
</dbReference>
<dbReference type="InterPro" id="IPR013096">
    <property type="entry name" value="Cupin_2"/>
</dbReference>